<dbReference type="Gene3D" id="3.10.580.10">
    <property type="entry name" value="CBS-domain"/>
    <property type="match status" value="1"/>
</dbReference>
<dbReference type="AlphaFoldDB" id="A0A840QFK9"/>
<reference evidence="4 5" key="1">
    <citation type="submission" date="2020-08" db="EMBL/GenBank/DDBJ databases">
        <title>Sequencing the genomes of 1000 actinobacteria strains.</title>
        <authorList>
            <person name="Klenk H.-P."/>
        </authorList>
    </citation>
    <scope>NUCLEOTIDE SEQUENCE [LARGE SCALE GENOMIC DNA]</scope>
    <source>
        <strain evidence="4 5">DSM 45584</strain>
    </source>
</reference>
<dbReference type="RefSeq" id="WP_184728412.1">
    <property type="nucleotide sequence ID" value="NZ_JACHIW010000001.1"/>
</dbReference>
<dbReference type="InterPro" id="IPR000644">
    <property type="entry name" value="CBS_dom"/>
</dbReference>
<dbReference type="PROSITE" id="PS51371">
    <property type="entry name" value="CBS"/>
    <property type="match status" value="1"/>
</dbReference>
<dbReference type="PANTHER" id="PTHR43080">
    <property type="entry name" value="CBS DOMAIN-CONTAINING PROTEIN CBSX3, MITOCHONDRIAL"/>
    <property type="match status" value="1"/>
</dbReference>
<dbReference type="Proteomes" id="UP000584374">
    <property type="component" value="Unassembled WGS sequence"/>
</dbReference>
<dbReference type="EMBL" id="JACHIW010000001">
    <property type="protein sequence ID" value="MBB5157508.1"/>
    <property type="molecule type" value="Genomic_DNA"/>
</dbReference>
<organism evidence="4 5">
    <name type="scientific">Saccharopolyspora phatthalungensis</name>
    <dbReference type="NCBI Taxonomy" id="664693"/>
    <lineage>
        <taxon>Bacteria</taxon>
        <taxon>Bacillati</taxon>
        <taxon>Actinomycetota</taxon>
        <taxon>Actinomycetes</taxon>
        <taxon>Pseudonocardiales</taxon>
        <taxon>Pseudonocardiaceae</taxon>
        <taxon>Saccharopolyspora</taxon>
    </lineage>
</organism>
<dbReference type="SUPFAM" id="SSF54631">
    <property type="entry name" value="CBS-domain pair"/>
    <property type="match status" value="1"/>
</dbReference>
<dbReference type="PANTHER" id="PTHR43080:SF2">
    <property type="entry name" value="CBS DOMAIN-CONTAINING PROTEIN"/>
    <property type="match status" value="1"/>
</dbReference>
<dbReference type="Pfam" id="PF00571">
    <property type="entry name" value="CBS"/>
    <property type="match status" value="2"/>
</dbReference>
<keyword evidence="1 2" id="KW-0129">CBS domain</keyword>
<evidence type="ECO:0000259" key="3">
    <source>
        <dbReference type="PROSITE" id="PS51371"/>
    </source>
</evidence>
<proteinExistence type="predicted"/>
<evidence type="ECO:0000313" key="5">
    <source>
        <dbReference type="Proteomes" id="UP000584374"/>
    </source>
</evidence>
<protein>
    <submittedName>
        <fullName evidence="4">Signal-transduction protein with cAMP-binding, CBS, and nucleotidyltransferase domain</fullName>
    </submittedName>
</protein>
<accession>A0A840QFK9</accession>
<gene>
    <name evidence="4" type="ORF">BJ970_005042</name>
</gene>
<comment type="caution">
    <text evidence="4">The sequence shown here is derived from an EMBL/GenBank/DDBJ whole genome shotgun (WGS) entry which is preliminary data.</text>
</comment>
<dbReference type="InterPro" id="IPR046342">
    <property type="entry name" value="CBS_dom_sf"/>
</dbReference>
<dbReference type="GO" id="GO:0016740">
    <property type="term" value="F:transferase activity"/>
    <property type="evidence" value="ECO:0007669"/>
    <property type="project" value="UniProtKB-KW"/>
</dbReference>
<feature type="domain" description="CBS" evidence="3">
    <location>
        <begin position="7"/>
        <end position="62"/>
    </location>
</feature>
<dbReference type="SMART" id="SM00116">
    <property type="entry name" value="CBS"/>
    <property type="match status" value="2"/>
</dbReference>
<evidence type="ECO:0000256" key="1">
    <source>
        <dbReference type="ARBA" id="ARBA00023122"/>
    </source>
</evidence>
<evidence type="ECO:0000313" key="4">
    <source>
        <dbReference type="EMBL" id="MBB5157508.1"/>
    </source>
</evidence>
<keyword evidence="5" id="KW-1185">Reference proteome</keyword>
<keyword evidence="4" id="KW-0808">Transferase</keyword>
<evidence type="ECO:0000256" key="2">
    <source>
        <dbReference type="PROSITE-ProRule" id="PRU00703"/>
    </source>
</evidence>
<name>A0A840QFK9_9PSEU</name>
<dbReference type="InterPro" id="IPR051257">
    <property type="entry name" value="Diverse_CBS-Domain"/>
</dbReference>
<sequence length="123" mass="13358">MQVEEVFHPGTLTCDASDPLEEVAAKMAVDHIGALAVLDNDRIIGIISERDIVRAVAEKVDLRTATATLYASHQLQTAAFGEDTRDAARRMLDAGIRHLPVKQGPVVVGVISMRDLLAVETWL</sequence>